<reference evidence="9" key="1">
    <citation type="submission" date="2023-07" db="EMBL/GenBank/DDBJ databases">
        <authorList>
            <consortium name="AG Swart"/>
            <person name="Singh M."/>
            <person name="Singh A."/>
            <person name="Seah K."/>
            <person name="Emmerich C."/>
        </authorList>
    </citation>
    <scope>NUCLEOTIDE SEQUENCE</scope>
    <source>
        <strain evidence="9">DP1</strain>
    </source>
</reference>
<keyword evidence="6" id="KW-0677">Repeat</keyword>
<dbReference type="Gene3D" id="1.50.10.20">
    <property type="match status" value="1"/>
</dbReference>
<name>A0AAD1UDY3_EUPCR</name>
<dbReference type="AlphaFoldDB" id="A0AAD1UDY3"/>
<evidence type="ECO:0000256" key="1">
    <source>
        <dbReference type="ARBA" id="ARBA00001947"/>
    </source>
</evidence>
<dbReference type="PANTHER" id="PTHR11774">
    <property type="entry name" value="GERANYLGERANYL TRANSFERASE TYPE BETA SUBUNIT"/>
    <property type="match status" value="1"/>
</dbReference>
<dbReference type="InterPro" id="IPR045089">
    <property type="entry name" value="PGGT1B-like"/>
</dbReference>
<accession>A0AAD1UDY3</accession>
<dbReference type="PANTHER" id="PTHR11774:SF4">
    <property type="entry name" value="GERANYLGERANYL TRANSFERASE TYPE-1 SUBUNIT BETA"/>
    <property type="match status" value="1"/>
</dbReference>
<keyword evidence="3" id="KW-0637">Prenyltransferase</keyword>
<dbReference type="EMBL" id="CAMPGE010008111">
    <property type="protein sequence ID" value="CAI2367019.1"/>
    <property type="molecule type" value="Genomic_DNA"/>
</dbReference>
<evidence type="ECO:0000256" key="4">
    <source>
        <dbReference type="ARBA" id="ARBA00022679"/>
    </source>
</evidence>
<dbReference type="GO" id="GO:0004662">
    <property type="term" value="F:CAAX-protein geranylgeranyltransferase activity"/>
    <property type="evidence" value="ECO:0007669"/>
    <property type="project" value="TreeGrafter"/>
</dbReference>
<organism evidence="9 10">
    <name type="scientific">Euplotes crassus</name>
    <dbReference type="NCBI Taxonomy" id="5936"/>
    <lineage>
        <taxon>Eukaryota</taxon>
        <taxon>Sar</taxon>
        <taxon>Alveolata</taxon>
        <taxon>Ciliophora</taxon>
        <taxon>Intramacronucleata</taxon>
        <taxon>Spirotrichea</taxon>
        <taxon>Hypotrichia</taxon>
        <taxon>Euplotida</taxon>
        <taxon>Euplotidae</taxon>
        <taxon>Moneuplotes</taxon>
    </lineage>
</organism>
<keyword evidence="5" id="KW-0479">Metal-binding</keyword>
<dbReference type="GO" id="GO:0005953">
    <property type="term" value="C:CAAX-protein geranylgeranyltransferase complex"/>
    <property type="evidence" value="ECO:0007669"/>
    <property type="project" value="TreeGrafter"/>
</dbReference>
<evidence type="ECO:0000256" key="2">
    <source>
        <dbReference type="ARBA" id="ARBA00010497"/>
    </source>
</evidence>
<keyword evidence="10" id="KW-1185">Reference proteome</keyword>
<keyword evidence="7" id="KW-0862">Zinc</keyword>
<feature type="domain" description="Prenyltransferase alpha-alpha toroid" evidence="8">
    <location>
        <begin position="20"/>
        <end position="369"/>
    </location>
</feature>
<evidence type="ECO:0000313" key="10">
    <source>
        <dbReference type="Proteomes" id="UP001295684"/>
    </source>
</evidence>
<comment type="caution">
    <text evidence="9">The sequence shown here is derived from an EMBL/GenBank/DDBJ whole genome shotgun (WGS) entry which is preliminary data.</text>
</comment>
<evidence type="ECO:0000259" key="8">
    <source>
        <dbReference type="Pfam" id="PF00432"/>
    </source>
</evidence>
<dbReference type="SUPFAM" id="SSF48239">
    <property type="entry name" value="Terpenoid cyclases/Protein prenyltransferases"/>
    <property type="match status" value="1"/>
</dbReference>
<evidence type="ECO:0000256" key="6">
    <source>
        <dbReference type="ARBA" id="ARBA00022737"/>
    </source>
</evidence>
<dbReference type="InterPro" id="IPR001330">
    <property type="entry name" value="Prenyltrans"/>
</dbReference>
<comment type="similarity">
    <text evidence="2">Belongs to the protein prenyltransferase subunit beta family.</text>
</comment>
<comment type="cofactor">
    <cofactor evidence="1">
        <name>Zn(2+)</name>
        <dbReference type="ChEBI" id="CHEBI:29105"/>
    </cofactor>
</comment>
<keyword evidence="4" id="KW-0808">Transferase</keyword>
<dbReference type="InterPro" id="IPR008930">
    <property type="entry name" value="Terpenoid_cyclase/PrenylTrfase"/>
</dbReference>
<evidence type="ECO:0000256" key="5">
    <source>
        <dbReference type="ARBA" id="ARBA00022723"/>
    </source>
</evidence>
<gene>
    <name evidence="9" type="ORF">ECRASSUSDP1_LOCUS8296</name>
</gene>
<evidence type="ECO:0000313" key="9">
    <source>
        <dbReference type="EMBL" id="CAI2367019.1"/>
    </source>
</evidence>
<sequence length="378" mass="43634">MDVKKMLKVLESIPDDSFERTIFYLSANLQNCLKMQSMQSYRLTCAYFIIGSLSLLKVFDDQEQIDKLPFTKEQIIDWVYSFQIEDENSENDSDQDESDSALDHNYHGFRGDDFYSIKKDSKSQTHIHQGDFPHLANTYSAICVLKMLGDDLSRVNCEQIIQSLKYFQKEDGRIQCLPVDSEDDVRFAYCAAAIHKMMAEKLGDLDIPPSFDVDKMIEFYKNCLSYDGGFGWFPESESHAGLTYCLLGAFKCLGRLDDLSDDKERIIEWLVSRQCMETNGFQGRVNKIPDTCYCFWNSASLAILDNTFPTEFVHKESITEFCEDCKRFGGYAKLVFSEFPDIVHTYYTLAFYSLIEDERLNKLDPLLAIPQTKLMLPT</sequence>
<dbReference type="Pfam" id="PF00432">
    <property type="entry name" value="Prenyltrans"/>
    <property type="match status" value="1"/>
</dbReference>
<evidence type="ECO:0000256" key="3">
    <source>
        <dbReference type="ARBA" id="ARBA00022602"/>
    </source>
</evidence>
<dbReference type="GO" id="GO:0046872">
    <property type="term" value="F:metal ion binding"/>
    <property type="evidence" value="ECO:0007669"/>
    <property type="project" value="UniProtKB-KW"/>
</dbReference>
<dbReference type="Proteomes" id="UP001295684">
    <property type="component" value="Unassembled WGS sequence"/>
</dbReference>
<protein>
    <recommendedName>
        <fullName evidence="8">Prenyltransferase alpha-alpha toroid domain-containing protein</fullName>
    </recommendedName>
</protein>
<proteinExistence type="inferred from homology"/>
<evidence type="ECO:0000256" key="7">
    <source>
        <dbReference type="ARBA" id="ARBA00022833"/>
    </source>
</evidence>